<reference evidence="1 2" key="1">
    <citation type="journal article" date="2006" name="Nature">
        <title>Global trends of whole-genome duplications revealed by the ciliate Paramecium tetraurelia.</title>
        <authorList>
            <consortium name="Genoscope"/>
            <person name="Aury J.-M."/>
            <person name="Jaillon O."/>
            <person name="Duret L."/>
            <person name="Noel B."/>
            <person name="Jubin C."/>
            <person name="Porcel B.M."/>
            <person name="Segurens B."/>
            <person name="Daubin V."/>
            <person name="Anthouard V."/>
            <person name="Aiach N."/>
            <person name="Arnaiz O."/>
            <person name="Billaut A."/>
            <person name="Beisson J."/>
            <person name="Blanc I."/>
            <person name="Bouhouche K."/>
            <person name="Camara F."/>
            <person name="Duharcourt S."/>
            <person name="Guigo R."/>
            <person name="Gogendeau D."/>
            <person name="Katinka M."/>
            <person name="Keller A.-M."/>
            <person name="Kissmehl R."/>
            <person name="Klotz C."/>
            <person name="Koll F."/>
            <person name="Le Moue A."/>
            <person name="Lepere C."/>
            <person name="Malinsky S."/>
            <person name="Nowacki M."/>
            <person name="Nowak J.K."/>
            <person name="Plattner H."/>
            <person name="Poulain J."/>
            <person name="Ruiz F."/>
            <person name="Serrano V."/>
            <person name="Zagulski M."/>
            <person name="Dessen P."/>
            <person name="Betermier M."/>
            <person name="Weissenbach J."/>
            <person name="Scarpelli C."/>
            <person name="Schachter V."/>
            <person name="Sperling L."/>
            <person name="Meyer E."/>
            <person name="Cohen J."/>
            <person name="Wincker P."/>
        </authorList>
    </citation>
    <scope>NUCLEOTIDE SEQUENCE [LARGE SCALE GENOMIC DNA]</scope>
    <source>
        <strain evidence="1 2">Stock d4-2</strain>
    </source>
</reference>
<proteinExistence type="predicted"/>
<dbReference type="InParanoid" id="A0CUJ9"/>
<dbReference type="RefSeq" id="XP_001441863.1">
    <property type="nucleotide sequence ID" value="XM_001441826.1"/>
</dbReference>
<evidence type="ECO:0000313" key="2">
    <source>
        <dbReference type="Proteomes" id="UP000000600"/>
    </source>
</evidence>
<keyword evidence="2" id="KW-1185">Reference proteome</keyword>
<gene>
    <name evidence="1" type="ORF">GSPATT00010666001</name>
</gene>
<dbReference type="GeneID" id="5027648"/>
<dbReference type="AlphaFoldDB" id="A0CUJ9"/>
<accession>A0CUJ9</accession>
<protein>
    <submittedName>
        <fullName evidence="1">Uncharacterized protein</fullName>
    </submittedName>
</protein>
<sequence>MGLGLLGACPGPSIVDPDLHDLGERLTRYFLIQTNEIYYYIQLFGVLQFEGRSIDFQFTYQAFKIIFCFKNNEIFDDSYTYDLLFPSLSRAKAIFIEPFYS</sequence>
<dbReference type="EMBL" id="CT868185">
    <property type="protein sequence ID" value="CAK74466.1"/>
    <property type="molecule type" value="Genomic_DNA"/>
</dbReference>
<name>A0CUJ9_PARTE</name>
<dbReference type="HOGENOM" id="CLU_2297118_0_0_1"/>
<dbReference type="KEGG" id="ptm:GSPATT00010666001"/>
<evidence type="ECO:0000313" key="1">
    <source>
        <dbReference type="EMBL" id="CAK74466.1"/>
    </source>
</evidence>
<dbReference type="Proteomes" id="UP000000600">
    <property type="component" value="Unassembled WGS sequence"/>
</dbReference>
<organism evidence="1 2">
    <name type="scientific">Paramecium tetraurelia</name>
    <dbReference type="NCBI Taxonomy" id="5888"/>
    <lineage>
        <taxon>Eukaryota</taxon>
        <taxon>Sar</taxon>
        <taxon>Alveolata</taxon>
        <taxon>Ciliophora</taxon>
        <taxon>Intramacronucleata</taxon>
        <taxon>Oligohymenophorea</taxon>
        <taxon>Peniculida</taxon>
        <taxon>Parameciidae</taxon>
        <taxon>Paramecium</taxon>
    </lineage>
</organism>